<dbReference type="Gene3D" id="1.10.3090.10">
    <property type="entry name" value="cca-adding enzyme, domain 2"/>
    <property type="match status" value="1"/>
</dbReference>
<evidence type="ECO:0000313" key="13">
    <source>
        <dbReference type="EMBL" id="OOV34575.1"/>
    </source>
</evidence>
<dbReference type="GO" id="GO:0046872">
    <property type="term" value="F:metal ion binding"/>
    <property type="evidence" value="ECO:0007669"/>
    <property type="project" value="UniProtKB-KW"/>
</dbReference>
<evidence type="ECO:0000256" key="5">
    <source>
        <dbReference type="ARBA" id="ARBA00022694"/>
    </source>
</evidence>
<keyword evidence="5" id="KW-0819">tRNA processing</keyword>
<dbReference type="InterPro" id="IPR043519">
    <property type="entry name" value="NT_sf"/>
</dbReference>
<comment type="similarity">
    <text evidence="2 11">Belongs to the tRNA nucleotidyltransferase/poly(A) polymerase family.</text>
</comment>
<protein>
    <recommendedName>
        <fullName evidence="12">Poly A polymerase head domain-containing protein</fullName>
    </recommendedName>
</protein>
<dbReference type="GO" id="GO:0016779">
    <property type="term" value="F:nucleotidyltransferase activity"/>
    <property type="evidence" value="ECO:0007669"/>
    <property type="project" value="UniProtKB-KW"/>
</dbReference>
<dbReference type="EMBL" id="MWLD01000032">
    <property type="protein sequence ID" value="OOV34575.1"/>
    <property type="molecule type" value="Genomic_DNA"/>
</dbReference>
<evidence type="ECO:0000256" key="11">
    <source>
        <dbReference type="RuleBase" id="RU003953"/>
    </source>
</evidence>
<keyword evidence="9" id="KW-0460">Magnesium</keyword>
<dbReference type="Gene3D" id="3.30.460.10">
    <property type="entry name" value="Beta Polymerase, domain 2"/>
    <property type="match status" value="1"/>
</dbReference>
<accession>A0A1T1D126</accession>
<comment type="caution">
    <text evidence="13">The sequence shown here is derived from an EMBL/GenBank/DDBJ whole genome shotgun (WGS) entry which is preliminary data.</text>
</comment>
<keyword evidence="8" id="KW-0547">Nucleotide-binding</keyword>
<dbReference type="SUPFAM" id="SSF81891">
    <property type="entry name" value="Poly A polymerase C-terminal region-like"/>
    <property type="match status" value="1"/>
</dbReference>
<gene>
    <name evidence="13" type="ORF">BV61_02425</name>
</gene>
<keyword evidence="7" id="KW-0479">Metal-binding</keyword>
<evidence type="ECO:0000256" key="4">
    <source>
        <dbReference type="ARBA" id="ARBA00022679"/>
    </source>
</evidence>
<evidence type="ECO:0000256" key="2">
    <source>
        <dbReference type="ARBA" id="ARBA00007265"/>
    </source>
</evidence>
<evidence type="ECO:0000256" key="1">
    <source>
        <dbReference type="ARBA" id="ARBA00001946"/>
    </source>
</evidence>
<dbReference type="GO" id="GO:0000049">
    <property type="term" value="F:tRNA binding"/>
    <property type="evidence" value="ECO:0007669"/>
    <property type="project" value="UniProtKB-KW"/>
</dbReference>
<sequence>MPPNLASELQSLLGRQATQALTLLLDSLGSQPLRVWLVGGVVRDQWLHRHRNGVGRGRTIQPMDVDLLLAPDHHSPELTLPRLAPHWNAALAAAGWSLKAQVHEAFGTAHLALQPSEDRNRQPHPTDRKLLTVDVAMARTEHYPAPGENPCVTLTAAPDADLVDLRRRDVSINAMALPWPHGPLLDPYGGQRDLERGLLRFLHAASIQDDPTRVIRAARYGARLHMDLATEARQHLQDTMDLWPWRREPPCPPALGSRLGMELALLLRHEPWREGLTLLQGWGAFRLVDWSGALQQDTTWPRRLHRAARWNLPLLPALLMGAADPLHVAQRLQLPMAQQRLMAQTLALRNWLGEQD</sequence>
<dbReference type="GO" id="GO:0008033">
    <property type="term" value="P:tRNA processing"/>
    <property type="evidence" value="ECO:0007669"/>
    <property type="project" value="UniProtKB-KW"/>
</dbReference>
<dbReference type="PANTHER" id="PTHR47788">
    <property type="entry name" value="POLYA POLYMERASE"/>
    <property type="match status" value="1"/>
</dbReference>
<organism evidence="13 14">
    <name type="scientific">Candidatus Synechococcus spongiarum LMB bulk15M</name>
    <dbReference type="NCBI Taxonomy" id="1943582"/>
    <lineage>
        <taxon>Bacteria</taxon>
        <taxon>Bacillati</taxon>
        <taxon>Cyanobacteriota</taxon>
        <taxon>Cyanophyceae</taxon>
        <taxon>Synechococcales</taxon>
        <taxon>Synechococcaceae</taxon>
        <taxon>Synechococcus</taxon>
    </lineage>
</organism>
<evidence type="ECO:0000313" key="14">
    <source>
        <dbReference type="Proteomes" id="UP000242636"/>
    </source>
</evidence>
<evidence type="ECO:0000256" key="9">
    <source>
        <dbReference type="ARBA" id="ARBA00022842"/>
    </source>
</evidence>
<name>A0A1T1D126_9SYNE</name>
<dbReference type="Proteomes" id="UP000242636">
    <property type="component" value="Unassembled WGS sequence"/>
</dbReference>
<proteinExistence type="inferred from homology"/>
<reference evidence="13 14" key="1">
    <citation type="submission" date="2017-02" db="EMBL/GenBank/DDBJ databases">
        <title>Draft Genome Sequences of 'Candidatus Synechococcus spongiarum', Cyanobacterial Symbionts of the Mediterranean Sponge Aplysina aerophoba from two locations.</title>
        <authorList>
            <person name="Slaby B.M."/>
            <person name="Hentschel U."/>
        </authorList>
    </citation>
    <scope>NUCLEOTIDE SEQUENCE [LARGE SCALE GENOMIC DNA]</scope>
    <source>
        <strain evidence="13">LMB bulk15M</strain>
    </source>
</reference>
<evidence type="ECO:0000256" key="10">
    <source>
        <dbReference type="ARBA" id="ARBA00022884"/>
    </source>
</evidence>
<dbReference type="Pfam" id="PF01743">
    <property type="entry name" value="PolyA_pol"/>
    <property type="match status" value="1"/>
</dbReference>
<keyword evidence="4 11" id="KW-0808">Transferase</keyword>
<keyword evidence="6" id="KW-0548">Nucleotidyltransferase</keyword>
<evidence type="ECO:0000256" key="6">
    <source>
        <dbReference type="ARBA" id="ARBA00022695"/>
    </source>
</evidence>
<feature type="domain" description="Poly A polymerase head" evidence="12">
    <location>
        <begin position="35"/>
        <end position="200"/>
    </location>
</feature>
<dbReference type="GO" id="GO:0000166">
    <property type="term" value="F:nucleotide binding"/>
    <property type="evidence" value="ECO:0007669"/>
    <property type="project" value="UniProtKB-KW"/>
</dbReference>
<keyword evidence="14" id="KW-1185">Reference proteome</keyword>
<dbReference type="AlphaFoldDB" id="A0A1T1D126"/>
<dbReference type="InterPro" id="IPR002646">
    <property type="entry name" value="PolA_pol_head_dom"/>
</dbReference>
<dbReference type="InterPro" id="IPR052390">
    <property type="entry name" value="tRNA_nt/polyA_polymerase"/>
</dbReference>
<keyword evidence="3" id="KW-0820">tRNA-binding</keyword>
<keyword evidence="10 11" id="KW-0694">RNA-binding</keyword>
<evidence type="ECO:0000259" key="12">
    <source>
        <dbReference type="Pfam" id="PF01743"/>
    </source>
</evidence>
<dbReference type="PANTHER" id="PTHR47788:SF1">
    <property type="entry name" value="A-ADDING TRNA NUCLEOTIDYLTRANSFERASE"/>
    <property type="match status" value="1"/>
</dbReference>
<evidence type="ECO:0000256" key="3">
    <source>
        <dbReference type="ARBA" id="ARBA00022555"/>
    </source>
</evidence>
<comment type="cofactor">
    <cofactor evidence="1">
        <name>Mg(2+)</name>
        <dbReference type="ChEBI" id="CHEBI:18420"/>
    </cofactor>
</comment>
<evidence type="ECO:0000256" key="8">
    <source>
        <dbReference type="ARBA" id="ARBA00022741"/>
    </source>
</evidence>
<dbReference type="SUPFAM" id="SSF81301">
    <property type="entry name" value="Nucleotidyltransferase"/>
    <property type="match status" value="1"/>
</dbReference>
<evidence type="ECO:0000256" key="7">
    <source>
        <dbReference type="ARBA" id="ARBA00022723"/>
    </source>
</evidence>